<dbReference type="InterPro" id="IPR050535">
    <property type="entry name" value="DNA_Repair-Maintenance_Comp"/>
</dbReference>
<dbReference type="PANTHER" id="PTHR30337:SF0">
    <property type="entry name" value="NUCLEASE SBCCD SUBUNIT D"/>
    <property type="match status" value="1"/>
</dbReference>
<dbReference type="Gene3D" id="3.60.21.10">
    <property type="match status" value="1"/>
</dbReference>
<dbReference type="AlphaFoldDB" id="X1GJ47"/>
<dbReference type="InterPro" id="IPR029052">
    <property type="entry name" value="Metallo-depent_PP-like"/>
</dbReference>
<sequence length="206" mass="23702">MLMTSAKVFETNLEHLTKNQYGYNHSIKFIHASDIHLGSHQYRNDYRANDFIFALDEILSLAVIHRVDFLLLGGDVFTSLEMLPGKLTKIVNLLTSFKKVSKNQILIIAIEGNHDIRKFSRGVRFKKRGQSWLKLLASLGLIILLDAELDGAPEEMFKIYNFQTRKGGKIQIKNAVEEYGNNRHLLLFLPLFLIVRPRGFLLDIPY</sequence>
<dbReference type="InterPro" id="IPR004843">
    <property type="entry name" value="Calcineurin-like_PHP"/>
</dbReference>
<comment type="caution">
    <text evidence="2">The sequence shown here is derived from an EMBL/GenBank/DDBJ whole genome shotgun (WGS) entry which is preliminary data.</text>
</comment>
<feature type="non-terminal residue" evidence="2">
    <location>
        <position position="206"/>
    </location>
</feature>
<organism evidence="2">
    <name type="scientific">marine sediment metagenome</name>
    <dbReference type="NCBI Taxonomy" id="412755"/>
    <lineage>
        <taxon>unclassified sequences</taxon>
        <taxon>metagenomes</taxon>
        <taxon>ecological metagenomes</taxon>
    </lineage>
</organism>
<name>X1GJ47_9ZZZZ</name>
<feature type="domain" description="Calcineurin-like phosphoesterase" evidence="1">
    <location>
        <begin position="27"/>
        <end position="140"/>
    </location>
</feature>
<evidence type="ECO:0000259" key="1">
    <source>
        <dbReference type="Pfam" id="PF00149"/>
    </source>
</evidence>
<proteinExistence type="predicted"/>
<dbReference type="GO" id="GO:0016787">
    <property type="term" value="F:hydrolase activity"/>
    <property type="evidence" value="ECO:0007669"/>
    <property type="project" value="InterPro"/>
</dbReference>
<dbReference type="SUPFAM" id="SSF56300">
    <property type="entry name" value="Metallo-dependent phosphatases"/>
    <property type="match status" value="1"/>
</dbReference>
<dbReference type="PANTHER" id="PTHR30337">
    <property type="entry name" value="COMPONENT OF ATP-DEPENDENT DSDNA EXONUCLEASE"/>
    <property type="match status" value="1"/>
</dbReference>
<dbReference type="EMBL" id="BARU01013093">
    <property type="protein sequence ID" value="GAH32998.1"/>
    <property type="molecule type" value="Genomic_DNA"/>
</dbReference>
<accession>X1GJ47</accession>
<reference evidence="2" key="1">
    <citation type="journal article" date="2014" name="Front. Microbiol.">
        <title>High frequency of phylogenetically diverse reductive dehalogenase-homologous genes in deep subseafloor sedimentary metagenomes.</title>
        <authorList>
            <person name="Kawai M."/>
            <person name="Futagami T."/>
            <person name="Toyoda A."/>
            <person name="Takaki Y."/>
            <person name="Nishi S."/>
            <person name="Hori S."/>
            <person name="Arai W."/>
            <person name="Tsubouchi T."/>
            <person name="Morono Y."/>
            <person name="Uchiyama I."/>
            <person name="Ito T."/>
            <person name="Fujiyama A."/>
            <person name="Inagaki F."/>
            <person name="Takami H."/>
        </authorList>
    </citation>
    <scope>NUCLEOTIDE SEQUENCE</scope>
    <source>
        <strain evidence="2">Expedition CK06-06</strain>
    </source>
</reference>
<protein>
    <recommendedName>
        <fullName evidence="1">Calcineurin-like phosphoesterase domain-containing protein</fullName>
    </recommendedName>
</protein>
<dbReference type="Pfam" id="PF00149">
    <property type="entry name" value="Metallophos"/>
    <property type="match status" value="1"/>
</dbReference>
<evidence type="ECO:0000313" key="2">
    <source>
        <dbReference type="EMBL" id="GAH32998.1"/>
    </source>
</evidence>
<gene>
    <name evidence="2" type="ORF">S03H2_23830</name>
</gene>